<dbReference type="Proteomes" id="UP000618733">
    <property type="component" value="Unassembled WGS sequence"/>
</dbReference>
<sequence length="437" mass="43315">MSPVQRARYLDVLALPHVPLTFAISLVGRTGFALVFLPLLFAIFDATGSYAAAGVALGLYGAGAGFLGPLRAWCVDRAGARPALTTFTVAFAAVTAGIAILSFVGANVPVFTTLATLAGAVAPPLGPTMRVVWGELCPGEPELRTGLSLDAIVEDVLYLGGPAVAGFLLAGMPPGLALLVPAALIAVGGTVFASLPAVRALRGTGGATPKTPAGSAARSAQATEPINDASGVRTNARPRRPKWRSRREFRPGILLPVVAAGALSGGIGVAVPSLLADSGGPAAAGIALGAFACGSMVGGLLFGGLPLPLPTVRQLRILALAFCVACAPIAIATGSIAVPLALGGAGLFFAPILIAATFVAQTQAHPAFRNGATTWVTTAHNIGAAAGSALAGAYTQTLGGGAAIGILTLGGLVLVSSSALLGSGPDKSDDRRSEKTG</sequence>
<accession>A0A934QE33</accession>
<feature type="transmembrane region" description="Helical" evidence="2">
    <location>
        <begin position="342"/>
        <end position="360"/>
    </location>
</feature>
<feature type="compositionally biased region" description="Low complexity" evidence="1">
    <location>
        <begin position="207"/>
        <end position="217"/>
    </location>
</feature>
<keyword evidence="2" id="KW-0472">Membrane</keyword>
<dbReference type="GO" id="GO:0022857">
    <property type="term" value="F:transmembrane transporter activity"/>
    <property type="evidence" value="ECO:0007669"/>
    <property type="project" value="InterPro"/>
</dbReference>
<dbReference type="PANTHER" id="PTHR23542">
    <property type="match status" value="1"/>
</dbReference>
<feature type="transmembrane region" description="Helical" evidence="2">
    <location>
        <begin position="176"/>
        <end position="195"/>
    </location>
</feature>
<feature type="transmembrane region" description="Helical" evidence="2">
    <location>
        <begin position="372"/>
        <end position="394"/>
    </location>
</feature>
<evidence type="ECO:0000256" key="2">
    <source>
        <dbReference type="SAM" id="Phobius"/>
    </source>
</evidence>
<feature type="transmembrane region" description="Helical" evidence="2">
    <location>
        <begin position="82"/>
        <end position="104"/>
    </location>
</feature>
<organism evidence="3 4">
    <name type="scientific">Leucobacter edaphi</name>
    <dbReference type="NCBI Taxonomy" id="2796472"/>
    <lineage>
        <taxon>Bacteria</taxon>
        <taxon>Bacillati</taxon>
        <taxon>Actinomycetota</taxon>
        <taxon>Actinomycetes</taxon>
        <taxon>Micrococcales</taxon>
        <taxon>Microbacteriaceae</taxon>
        <taxon>Leucobacter</taxon>
    </lineage>
</organism>
<proteinExistence type="predicted"/>
<feature type="transmembrane region" description="Helical" evidence="2">
    <location>
        <begin position="317"/>
        <end position="336"/>
    </location>
</feature>
<comment type="caution">
    <text evidence="3">The sequence shown here is derived from an EMBL/GenBank/DDBJ whole genome shotgun (WGS) entry which is preliminary data.</text>
</comment>
<dbReference type="SUPFAM" id="SSF103473">
    <property type="entry name" value="MFS general substrate transporter"/>
    <property type="match status" value="1"/>
</dbReference>
<gene>
    <name evidence="3" type="ORF">JD292_05670</name>
</gene>
<keyword evidence="2" id="KW-1133">Transmembrane helix</keyword>
<dbReference type="AlphaFoldDB" id="A0A934QE33"/>
<dbReference type="PANTHER" id="PTHR23542:SF1">
    <property type="entry name" value="MAJOR FACILITATOR SUPERFAMILY (MFS) PROFILE DOMAIN-CONTAINING PROTEIN"/>
    <property type="match status" value="1"/>
</dbReference>
<evidence type="ECO:0008006" key="5">
    <source>
        <dbReference type="Google" id="ProtNLM"/>
    </source>
</evidence>
<name>A0A934QE33_9MICO</name>
<feature type="transmembrane region" description="Helical" evidence="2">
    <location>
        <begin position="50"/>
        <end position="70"/>
    </location>
</feature>
<dbReference type="InterPro" id="IPR011701">
    <property type="entry name" value="MFS"/>
</dbReference>
<dbReference type="RefSeq" id="WP_200131774.1">
    <property type="nucleotide sequence ID" value="NZ_JAEHOI010000005.1"/>
</dbReference>
<protein>
    <recommendedName>
        <fullName evidence="5">MFS transporter</fullName>
    </recommendedName>
</protein>
<evidence type="ECO:0000313" key="4">
    <source>
        <dbReference type="Proteomes" id="UP000618733"/>
    </source>
</evidence>
<dbReference type="InterPro" id="IPR036259">
    <property type="entry name" value="MFS_trans_sf"/>
</dbReference>
<evidence type="ECO:0000256" key="1">
    <source>
        <dbReference type="SAM" id="MobiDB-lite"/>
    </source>
</evidence>
<feature type="transmembrane region" description="Helical" evidence="2">
    <location>
        <begin position="282"/>
        <end position="305"/>
    </location>
</feature>
<dbReference type="Pfam" id="PF07690">
    <property type="entry name" value="MFS_1"/>
    <property type="match status" value="1"/>
</dbReference>
<feature type="transmembrane region" description="Helical" evidence="2">
    <location>
        <begin position="253"/>
        <end position="276"/>
    </location>
</feature>
<feature type="region of interest" description="Disordered" evidence="1">
    <location>
        <begin position="204"/>
        <end position="243"/>
    </location>
</feature>
<feature type="transmembrane region" description="Helical" evidence="2">
    <location>
        <begin position="400"/>
        <end position="422"/>
    </location>
</feature>
<keyword evidence="4" id="KW-1185">Reference proteome</keyword>
<dbReference type="Gene3D" id="1.20.1250.20">
    <property type="entry name" value="MFS general substrate transporter like domains"/>
    <property type="match status" value="1"/>
</dbReference>
<keyword evidence="2" id="KW-0812">Transmembrane</keyword>
<evidence type="ECO:0000313" key="3">
    <source>
        <dbReference type="EMBL" id="MBK0421557.1"/>
    </source>
</evidence>
<feature type="transmembrane region" description="Helical" evidence="2">
    <location>
        <begin position="20"/>
        <end position="44"/>
    </location>
</feature>
<dbReference type="EMBL" id="JAEHOI010000005">
    <property type="protein sequence ID" value="MBK0421557.1"/>
    <property type="molecule type" value="Genomic_DNA"/>
</dbReference>
<reference evidence="3" key="1">
    <citation type="submission" date="2020-12" db="EMBL/GenBank/DDBJ databases">
        <title>Leucobacter sp. CAS2, isolated from Chromium sludge.</title>
        <authorList>
            <person name="Xu Z."/>
        </authorList>
    </citation>
    <scope>NUCLEOTIDE SEQUENCE</scope>
    <source>
        <strain evidence="3">CSA2</strain>
    </source>
</reference>